<evidence type="ECO:0000256" key="4">
    <source>
        <dbReference type="ARBA" id="ARBA00013346"/>
    </source>
</evidence>
<dbReference type="GO" id="GO:0008168">
    <property type="term" value="F:methyltransferase activity"/>
    <property type="evidence" value="ECO:0007669"/>
    <property type="project" value="UniProtKB-KW"/>
</dbReference>
<evidence type="ECO:0000256" key="1">
    <source>
        <dbReference type="ARBA" id="ARBA00004496"/>
    </source>
</evidence>
<comment type="subcellular location">
    <subcellularLocation>
        <location evidence="1">Cytoplasm</location>
    </subcellularLocation>
</comment>
<keyword evidence="8" id="KW-0949">S-adenosyl-L-methionine</keyword>
<evidence type="ECO:0000256" key="9">
    <source>
        <dbReference type="ARBA" id="ARBA00030757"/>
    </source>
</evidence>
<protein>
    <recommendedName>
        <fullName evidence="4">Protein-L-isoaspartate O-methyltransferase</fullName>
        <ecNumber evidence="3">2.1.1.77</ecNumber>
    </recommendedName>
    <alternativeName>
        <fullName evidence="11">L-isoaspartyl protein carboxyl methyltransferase</fullName>
    </alternativeName>
    <alternativeName>
        <fullName evidence="9">Protein L-isoaspartyl methyltransferase</fullName>
    </alternativeName>
    <alternativeName>
        <fullName evidence="10">Protein-beta-aspartate methyltransferase</fullName>
    </alternativeName>
</protein>
<sequence>MTASTEDAARKAASAIEQLADTLYVRGDLADKRIRRALHAAPRHLFAPDRAWCAPDGPGYKRVIDRHRDHDDWWDAVYSDASIVTQVDDGAGDPAGGVGEATSSLSAPGVVAAFLELLNVQPGDRVLEIGTGTGWTAALLTALGAHVTTVEVDPALAELADARLRRHGFDVEVLAGDGAEGAPDRAPFDAVHVTCGVTRVPYEWVRQTRPGGRIAAPWMPEFGDGHKVLLAVTEDGRAAGRLAGGAEYMMLRAQRTSLGDRIDTSPARETLTRLDPRRVAYDGGGAHAAIAGQLPDVMAVPWEGARFVLELADVHGTSWARCARSGTGMHRVHEGGPRRLWKEVADAYRRWTAWDRPGRDRFGMTVGADVQTVWLDDPGNTLCSRTRS</sequence>
<evidence type="ECO:0000256" key="8">
    <source>
        <dbReference type="ARBA" id="ARBA00022691"/>
    </source>
</evidence>
<keyword evidence="5" id="KW-0963">Cytoplasm</keyword>
<proteinExistence type="inferred from homology"/>
<gene>
    <name evidence="12" type="ORF">GCM10022254_28030</name>
</gene>
<dbReference type="Pfam" id="PF01135">
    <property type="entry name" value="PCMT"/>
    <property type="match status" value="1"/>
</dbReference>
<organism evidence="12 13">
    <name type="scientific">Actinomadura meridiana</name>
    <dbReference type="NCBI Taxonomy" id="559626"/>
    <lineage>
        <taxon>Bacteria</taxon>
        <taxon>Bacillati</taxon>
        <taxon>Actinomycetota</taxon>
        <taxon>Actinomycetes</taxon>
        <taxon>Streptosporangiales</taxon>
        <taxon>Thermomonosporaceae</taxon>
        <taxon>Actinomadura</taxon>
    </lineage>
</organism>
<comment type="similarity">
    <text evidence="2">Belongs to the methyltransferase superfamily. L-isoaspartyl/D-aspartyl protein methyltransferase family.</text>
</comment>
<dbReference type="GO" id="GO:0032259">
    <property type="term" value="P:methylation"/>
    <property type="evidence" value="ECO:0007669"/>
    <property type="project" value="UniProtKB-KW"/>
</dbReference>
<dbReference type="InterPro" id="IPR000682">
    <property type="entry name" value="PCMT"/>
</dbReference>
<dbReference type="Proteomes" id="UP001501710">
    <property type="component" value="Unassembled WGS sequence"/>
</dbReference>
<evidence type="ECO:0000313" key="13">
    <source>
        <dbReference type="Proteomes" id="UP001501710"/>
    </source>
</evidence>
<reference evidence="13" key="1">
    <citation type="journal article" date="2019" name="Int. J. Syst. Evol. Microbiol.">
        <title>The Global Catalogue of Microorganisms (GCM) 10K type strain sequencing project: providing services to taxonomists for standard genome sequencing and annotation.</title>
        <authorList>
            <consortium name="The Broad Institute Genomics Platform"/>
            <consortium name="The Broad Institute Genome Sequencing Center for Infectious Disease"/>
            <person name="Wu L."/>
            <person name="Ma J."/>
        </authorList>
    </citation>
    <scope>NUCLEOTIDE SEQUENCE [LARGE SCALE GENOMIC DNA]</scope>
    <source>
        <strain evidence="13">JCM 17440</strain>
    </source>
</reference>
<dbReference type="PANTHER" id="PTHR11579:SF0">
    <property type="entry name" value="PROTEIN-L-ISOASPARTATE(D-ASPARTATE) O-METHYLTRANSFERASE"/>
    <property type="match status" value="1"/>
</dbReference>
<accession>A0ABP8C150</accession>
<dbReference type="InterPro" id="IPR029063">
    <property type="entry name" value="SAM-dependent_MTases_sf"/>
</dbReference>
<keyword evidence="6 12" id="KW-0489">Methyltransferase</keyword>
<evidence type="ECO:0000256" key="6">
    <source>
        <dbReference type="ARBA" id="ARBA00022603"/>
    </source>
</evidence>
<evidence type="ECO:0000256" key="5">
    <source>
        <dbReference type="ARBA" id="ARBA00022490"/>
    </source>
</evidence>
<dbReference type="SUPFAM" id="SSF53335">
    <property type="entry name" value="S-adenosyl-L-methionine-dependent methyltransferases"/>
    <property type="match status" value="1"/>
</dbReference>
<evidence type="ECO:0000256" key="3">
    <source>
        <dbReference type="ARBA" id="ARBA00011890"/>
    </source>
</evidence>
<dbReference type="PANTHER" id="PTHR11579">
    <property type="entry name" value="PROTEIN-L-ISOASPARTATE O-METHYLTRANSFERASE"/>
    <property type="match status" value="1"/>
</dbReference>
<dbReference type="RefSeq" id="WP_344895676.1">
    <property type="nucleotide sequence ID" value="NZ_BAABAS010000006.1"/>
</dbReference>
<keyword evidence="13" id="KW-1185">Reference proteome</keyword>
<evidence type="ECO:0000256" key="10">
    <source>
        <dbReference type="ARBA" id="ARBA00031323"/>
    </source>
</evidence>
<dbReference type="EMBL" id="BAABAS010000006">
    <property type="protein sequence ID" value="GAA4231281.1"/>
    <property type="molecule type" value="Genomic_DNA"/>
</dbReference>
<evidence type="ECO:0000256" key="11">
    <source>
        <dbReference type="ARBA" id="ARBA00031350"/>
    </source>
</evidence>
<dbReference type="CDD" id="cd02440">
    <property type="entry name" value="AdoMet_MTases"/>
    <property type="match status" value="1"/>
</dbReference>
<evidence type="ECO:0000313" key="12">
    <source>
        <dbReference type="EMBL" id="GAA4231281.1"/>
    </source>
</evidence>
<evidence type="ECO:0000256" key="2">
    <source>
        <dbReference type="ARBA" id="ARBA00005369"/>
    </source>
</evidence>
<name>A0ABP8C150_9ACTN</name>
<evidence type="ECO:0000256" key="7">
    <source>
        <dbReference type="ARBA" id="ARBA00022679"/>
    </source>
</evidence>
<keyword evidence="7" id="KW-0808">Transferase</keyword>
<comment type="caution">
    <text evidence="12">The sequence shown here is derived from an EMBL/GenBank/DDBJ whole genome shotgun (WGS) entry which is preliminary data.</text>
</comment>
<dbReference type="Gene3D" id="3.40.50.150">
    <property type="entry name" value="Vaccinia Virus protein VP39"/>
    <property type="match status" value="1"/>
</dbReference>
<dbReference type="EC" id="2.1.1.77" evidence="3"/>